<feature type="transmembrane region" description="Helical" evidence="1">
    <location>
        <begin position="49"/>
        <end position="68"/>
    </location>
</feature>
<proteinExistence type="predicted"/>
<dbReference type="AlphaFoldDB" id="A0A0C9WUM9"/>
<keyword evidence="1" id="KW-0472">Membrane</keyword>
<gene>
    <name evidence="2" type="ORF">K443DRAFT_682623</name>
</gene>
<keyword evidence="1" id="KW-0812">Transmembrane</keyword>
<accession>A0A0C9WUM9</accession>
<evidence type="ECO:0000256" key="1">
    <source>
        <dbReference type="SAM" id="Phobius"/>
    </source>
</evidence>
<reference evidence="3" key="2">
    <citation type="submission" date="2015-01" db="EMBL/GenBank/DDBJ databases">
        <title>Evolutionary Origins and Diversification of the Mycorrhizal Mutualists.</title>
        <authorList>
            <consortium name="DOE Joint Genome Institute"/>
            <consortium name="Mycorrhizal Genomics Consortium"/>
            <person name="Kohler A."/>
            <person name="Kuo A."/>
            <person name="Nagy L.G."/>
            <person name="Floudas D."/>
            <person name="Copeland A."/>
            <person name="Barry K.W."/>
            <person name="Cichocki N."/>
            <person name="Veneault-Fourrey C."/>
            <person name="LaButti K."/>
            <person name="Lindquist E.A."/>
            <person name="Lipzen A."/>
            <person name="Lundell T."/>
            <person name="Morin E."/>
            <person name="Murat C."/>
            <person name="Riley R."/>
            <person name="Ohm R."/>
            <person name="Sun H."/>
            <person name="Tunlid A."/>
            <person name="Henrissat B."/>
            <person name="Grigoriev I.V."/>
            <person name="Hibbett D.S."/>
            <person name="Martin F."/>
        </authorList>
    </citation>
    <scope>NUCLEOTIDE SEQUENCE [LARGE SCALE GENOMIC DNA]</scope>
    <source>
        <strain evidence="3">LaAM-08-1</strain>
    </source>
</reference>
<evidence type="ECO:0000313" key="3">
    <source>
        <dbReference type="Proteomes" id="UP000054477"/>
    </source>
</evidence>
<protein>
    <submittedName>
        <fullName evidence="2">Uncharacterized protein</fullName>
    </submittedName>
</protein>
<dbReference type="HOGENOM" id="CLU_2558619_0_0_1"/>
<keyword evidence="1" id="KW-1133">Transmembrane helix</keyword>
<sequence length="82" mass="9513">MHDPMTPLYSFTTPPAFGLGLRLQEDDIPDHALTHSRIAVFLFTRHNSYTHSLFVALSCSWLFCLRFLRFISEGGKMINVYY</sequence>
<reference evidence="2 3" key="1">
    <citation type="submission" date="2014-04" db="EMBL/GenBank/DDBJ databases">
        <authorList>
            <consortium name="DOE Joint Genome Institute"/>
            <person name="Kuo A."/>
            <person name="Kohler A."/>
            <person name="Nagy L.G."/>
            <person name="Floudas D."/>
            <person name="Copeland A."/>
            <person name="Barry K.W."/>
            <person name="Cichocki N."/>
            <person name="Veneault-Fourrey C."/>
            <person name="LaButti K."/>
            <person name="Lindquist E.A."/>
            <person name="Lipzen A."/>
            <person name="Lundell T."/>
            <person name="Morin E."/>
            <person name="Murat C."/>
            <person name="Sun H."/>
            <person name="Tunlid A."/>
            <person name="Henrissat B."/>
            <person name="Grigoriev I.V."/>
            <person name="Hibbett D.S."/>
            <person name="Martin F."/>
            <person name="Nordberg H.P."/>
            <person name="Cantor M.N."/>
            <person name="Hua S.X."/>
        </authorList>
    </citation>
    <scope>NUCLEOTIDE SEQUENCE [LARGE SCALE GENOMIC DNA]</scope>
    <source>
        <strain evidence="2 3">LaAM-08-1</strain>
    </source>
</reference>
<name>A0A0C9WUM9_9AGAR</name>
<dbReference type="EMBL" id="KN838736">
    <property type="protein sequence ID" value="KIJ95970.1"/>
    <property type="molecule type" value="Genomic_DNA"/>
</dbReference>
<dbReference type="Proteomes" id="UP000054477">
    <property type="component" value="Unassembled WGS sequence"/>
</dbReference>
<evidence type="ECO:0000313" key="2">
    <source>
        <dbReference type="EMBL" id="KIJ95970.1"/>
    </source>
</evidence>
<organism evidence="2 3">
    <name type="scientific">Laccaria amethystina LaAM-08-1</name>
    <dbReference type="NCBI Taxonomy" id="1095629"/>
    <lineage>
        <taxon>Eukaryota</taxon>
        <taxon>Fungi</taxon>
        <taxon>Dikarya</taxon>
        <taxon>Basidiomycota</taxon>
        <taxon>Agaricomycotina</taxon>
        <taxon>Agaricomycetes</taxon>
        <taxon>Agaricomycetidae</taxon>
        <taxon>Agaricales</taxon>
        <taxon>Agaricineae</taxon>
        <taxon>Hydnangiaceae</taxon>
        <taxon>Laccaria</taxon>
    </lineage>
</organism>
<keyword evidence="3" id="KW-1185">Reference proteome</keyword>